<dbReference type="SMART" id="SM00388">
    <property type="entry name" value="HisKA"/>
    <property type="match status" value="1"/>
</dbReference>
<accession>W9GI77</accession>
<dbReference type="Pfam" id="PF02518">
    <property type="entry name" value="HATPase_c"/>
    <property type="match status" value="1"/>
</dbReference>
<dbReference type="InterPro" id="IPR003661">
    <property type="entry name" value="HisK_dim/P_dom"/>
</dbReference>
<dbReference type="InterPro" id="IPR035965">
    <property type="entry name" value="PAS-like_dom_sf"/>
</dbReference>
<dbReference type="OrthoDB" id="9757990at2"/>
<evidence type="ECO:0000259" key="9">
    <source>
        <dbReference type="PROSITE" id="PS50112"/>
    </source>
</evidence>
<evidence type="ECO:0000256" key="6">
    <source>
        <dbReference type="ARBA" id="ARBA00022777"/>
    </source>
</evidence>
<keyword evidence="7" id="KW-0902">Two-component regulatory system</keyword>
<feature type="domain" description="Histidine kinase" evidence="8">
    <location>
        <begin position="144"/>
        <end position="361"/>
    </location>
</feature>
<dbReference type="Pfam" id="PF08448">
    <property type="entry name" value="PAS_4"/>
    <property type="match status" value="1"/>
</dbReference>
<keyword evidence="6 10" id="KW-0418">Kinase</keyword>
<dbReference type="SUPFAM" id="SSF47384">
    <property type="entry name" value="Homodimeric domain of signal transducing histidine kinase"/>
    <property type="match status" value="1"/>
</dbReference>
<evidence type="ECO:0000256" key="3">
    <source>
        <dbReference type="ARBA" id="ARBA00012438"/>
    </source>
</evidence>
<keyword evidence="4" id="KW-0597">Phosphoprotein</keyword>
<dbReference type="SMART" id="SM00091">
    <property type="entry name" value="PAS"/>
    <property type="match status" value="1"/>
</dbReference>
<comment type="caution">
    <text evidence="10">The sequence shown here is derived from an EMBL/GenBank/DDBJ whole genome shotgun (WGS) entry which is preliminary data.</text>
</comment>
<dbReference type="PROSITE" id="PS50109">
    <property type="entry name" value="HIS_KIN"/>
    <property type="match status" value="1"/>
</dbReference>
<dbReference type="NCBIfam" id="TIGR00229">
    <property type="entry name" value="sensory_box"/>
    <property type="match status" value="1"/>
</dbReference>
<name>W9GI77_9MICO</name>
<dbReference type="Gene3D" id="1.10.287.130">
    <property type="match status" value="1"/>
</dbReference>
<gene>
    <name evidence="10" type="ORF">N864_09130</name>
</gene>
<proteinExistence type="predicted"/>
<dbReference type="SUPFAM" id="SSF55785">
    <property type="entry name" value="PYP-like sensor domain (PAS domain)"/>
    <property type="match status" value="1"/>
</dbReference>
<dbReference type="EMBL" id="AWQS01000174">
    <property type="protein sequence ID" value="EWT04872.1"/>
    <property type="molecule type" value="Genomic_DNA"/>
</dbReference>
<dbReference type="CDD" id="cd00082">
    <property type="entry name" value="HisKA"/>
    <property type="match status" value="1"/>
</dbReference>
<evidence type="ECO:0000256" key="4">
    <source>
        <dbReference type="ARBA" id="ARBA00022553"/>
    </source>
</evidence>
<protein>
    <recommendedName>
        <fullName evidence="3">histidine kinase</fullName>
        <ecNumber evidence="3">2.7.13.3</ecNumber>
    </recommendedName>
</protein>
<evidence type="ECO:0000313" key="11">
    <source>
        <dbReference type="Proteomes" id="UP000019494"/>
    </source>
</evidence>
<comment type="catalytic activity">
    <reaction evidence="1">
        <text>ATP + protein L-histidine = ADP + protein N-phospho-L-histidine.</text>
        <dbReference type="EC" id="2.7.13.3"/>
    </reaction>
</comment>
<evidence type="ECO:0000256" key="7">
    <source>
        <dbReference type="ARBA" id="ARBA00023012"/>
    </source>
</evidence>
<dbReference type="PRINTS" id="PR00344">
    <property type="entry name" value="BCTRLSENSOR"/>
</dbReference>
<dbReference type="InterPro" id="IPR005467">
    <property type="entry name" value="His_kinase_dom"/>
</dbReference>
<comment type="subcellular location">
    <subcellularLocation>
        <location evidence="2">Cell membrane</location>
    </subcellularLocation>
</comment>
<dbReference type="PANTHER" id="PTHR43711:SF1">
    <property type="entry name" value="HISTIDINE KINASE 1"/>
    <property type="match status" value="1"/>
</dbReference>
<dbReference type="AlphaFoldDB" id="W9GI77"/>
<sequence length="369" mass="40764">MAIPRSLPSEADVAMPVDTMAELLPDGLVVVDADRVVRFANTEALRTLGLQREDLVGHPVEDVLPLTDKSGRDWWSQTDPWNGISTLTGHREKLLVGPGGRDLLVTARYLRTERGGPVERVLVGVRDAEARLRAERESATVLATVAHELRAPLTSVTGFTSSLLRRWDRFTDEQKRLMIETIQSDATRLTRLISELLDISRLDADRLQLRLGPVNLEDLLRRHVVRHDLARSSQISLSLTPAAREEGMPQLWADTDRLEQVFFNLIENAVLHGGGRVRVVLDRDGVDPAGVLVHVDDDGDGIRPEDRDRVFDRFWHGEETATTGLGLYVVRGLVEAHGGTVTVGESDCGGARFTVQLPANMPDFVPGPA</sequence>
<dbReference type="Gene3D" id="3.30.565.10">
    <property type="entry name" value="Histidine kinase-like ATPase, C-terminal domain"/>
    <property type="match status" value="1"/>
</dbReference>
<dbReference type="Proteomes" id="UP000019494">
    <property type="component" value="Unassembled WGS sequence"/>
</dbReference>
<dbReference type="SUPFAM" id="SSF55874">
    <property type="entry name" value="ATPase domain of HSP90 chaperone/DNA topoisomerase II/histidine kinase"/>
    <property type="match status" value="1"/>
</dbReference>
<evidence type="ECO:0000256" key="1">
    <source>
        <dbReference type="ARBA" id="ARBA00000085"/>
    </source>
</evidence>
<dbReference type="PROSITE" id="PS50112">
    <property type="entry name" value="PAS"/>
    <property type="match status" value="1"/>
</dbReference>
<dbReference type="GO" id="GO:0000155">
    <property type="term" value="F:phosphorelay sensor kinase activity"/>
    <property type="evidence" value="ECO:0007669"/>
    <property type="project" value="InterPro"/>
</dbReference>
<dbReference type="InterPro" id="IPR050736">
    <property type="entry name" value="Sensor_HK_Regulatory"/>
</dbReference>
<dbReference type="PANTHER" id="PTHR43711">
    <property type="entry name" value="TWO-COMPONENT HISTIDINE KINASE"/>
    <property type="match status" value="1"/>
</dbReference>
<evidence type="ECO:0000256" key="5">
    <source>
        <dbReference type="ARBA" id="ARBA00022679"/>
    </source>
</evidence>
<evidence type="ECO:0000313" key="10">
    <source>
        <dbReference type="EMBL" id="EWT04872.1"/>
    </source>
</evidence>
<dbReference type="InterPro" id="IPR003594">
    <property type="entry name" value="HATPase_dom"/>
</dbReference>
<dbReference type="Pfam" id="PF00512">
    <property type="entry name" value="HisKA"/>
    <property type="match status" value="1"/>
</dbReference>
<organism evidence="10 11">
    <name type="scientific">Intrasporangium chromatireducens Q5-1</name>
    <dbReference type="NCBI Taxonomy" id="584657"/>
    <lineage>
        <taxon>Bacteria</taxon>
        <taxon>Bacillati</taxon>
        <taxon>Actinomycetota</taxon>
        <taxon>Actinomycetes</taxon>
        <taxon>Micrococcales</taxon>
        <taxon>Intrasporangiaceae</taxon>
        <taxon>Intrasporangium</taxon>
    </lineage>
</organism>
<dbReference type="GO" id="GO:0005886">
    <property type="term" value="C:plasma membrane"/>
    <property type="evidence" value="ECO:0007669"/>
    <property type="project" value="UniProtKB-SubCell"/>
</dbReference>
<keyword evidence="11" id="KW-1185">Reference proteome</keyword>
<dbReference type="Gene3D" id="3.30.450.20">
    <property type="entry name" value="PAS domain"/>
    <property type="match status" value="1"/>
</dbReference>
<dbReference type="InterPro" id="IPR004358">
    <property type="entry name" value="Sig_transdc_His_kin-like_C"/>
</dbReference>
<dbReference type="InterPro" id="IPR036890">
    <property type="entry name" value="HATPase_C_sf"/>
</dbReference>
<dbReference type="PATRIC" id="fig|584657.3.peg.3247"/>
<dbReference type="InterPro" id="IPR000014">
    <property type="entry name" value="PAS"/>
</dbReference>
<evidence type="ECO:0000259" key="8">
    <source>
        <dbReference type="PROSITE" id="PS50109"/>
    </source>
</evidence>
<evidence type="ECO:0000256" key="2">
    <source>
        <dbReference type="ARBA" id="ARBA00004236"/>
    </source>
</evidence>
<keyword evidence="5" id="KW-0808">Transferase</keyword>
<dbReference type="EC" id="2.7.13.3" evidence="3"/>
<reference evidence="11" key="1">
    <citation type="submission" date="2013-08" db="EMBL/GenBank/DDBJ databases">
        <title>Intrasporangium oryzae NRRL B-24470.</title>
        <authorList>
            <person name="Liu H."/>
            <person name="Wang G."/>
        </authorList>
    </citation>
    <scope>NUCLEOTIDE SEQUENCE [LARGE SCALE GENOMIC DNA]</scope>
    <source>
        <strain evidence="11">Q5-1</strain>
    </source>
</reference>
<dbReference type="RefSeq" id="WP_034719230.1">
    <property type="nucleotide sequence ID" value="NZ_AWQS01000174.1"/>
</dbReference>
<dbReference type="InterPro" id="IPR036097">
    <property type="entry name" value="HisK_dim/P_sf"/>
</dbReference>
<dbReference type="CDD" id="cd00075">
    <property type="entry name" value="HATPase"/>
    <property type="match status" value="1"/>
</dbReference>
<feature type="domain" description="PAS" evidence="9">
    <location>
        <begin position="20"/>
        <end position="57"/>
    </location>
</feature>
<dbReference type="InterPro" id="IPR013656">
    <property type="entry name" value="PAS_4"/>
</dbReference>
<dbReference type="SMART" id="SM00387">
    <property type="entry name" value="HATPase_c"/>
    <property type="match status" value="1"/>
</dbReference>